<protein>
    <submittedName>
        <fullName evidence="2">Uncharacterized protein</fullName>
    </submittedName>
</protein>
<evidence type="ECO:0000256" key="1">
    <source>
        <dbReference type="SAM" id="Phobius"/>
    </source>
</evidence>
<evidence type="ECO:0000313" key="2">
    <source>
        <dbReference type="EMBL" id="SDF12259.1"/>
    </source>
</evidence>
<sequence>MTPRERRDMPWIIGAATLVFVLSIVVGGMTYFR</sequence>
<gene>
    <name evidence="2" type="ORF">SAMN05216337_104536</name>
</gene>
<keyword evidence="1" id="KW-1133">Transmembrane helix</keyword>
<dbReference type="EMBL" id="FMZW01000045">
    <property type="protein sequence ID" value="SDF12259.1"/>
    <property type="molecule type" value="Genomic_DNA"/>
</dbReference>
<reference evidence="2 3" key="1">
    <citation type="submission" date="2016-10" db="EMBL/GenBank/DDBJ databases">
        <authorList>
            <person name="de Groot N.N."/>
        </authorList>
    </citation>
    <scope>NUCLEOTIDE SEQUENCE [LARGE SCALE GENOMIC DNA]</scope>
    <source>
        <strain evidence="2 3">R5</strain>
    </source>
</reference>
<name>A0A1G7IIY6_9BRAD</name>
<evidence type="ECO:0000313" key="3">
    <source>
        <dbReference type="Proteomes" id="UP000199245"/>
    </source>
</evidence>
<dbReference type="AlphaFoldDB" id="A0A1G7IIY6"/>
<proteinExistence type="predicted"/>
<dbReference type="Proteomes" id="UP000199245">
    <property type="component" value="Unassembled WGS sequence"/>
</dbReference>
<feature type="transmembrane region" description="Helical" evidence="1">
    <location>
        <begin position="12"/>
        <end position="32"/>
    </location>
</feature>
<keyword evidence="1" id="KW-0472">Membrane</keyword>
<keyword evidence="1" id="KW-0812">Transmembrane</keyword>
<organism evidence="2 3">
    <name type="scientific">Bradyrhizobium brasilense</name>
    <dbReference type="NCBI Taxonomy" id="1419277"/>
    <lineage>
        <taxon>Bacteria</taxon>
        <taxon>Pseudomonadati</taxon>
        <taxon>Pseudomonadota</taxon>
        <taxon>Alphaproteobacteria</taxon>
        <taxon>Hyphomicrobiales</taxon>
        <taxon>Nitrobacteraceae</taxon>
        <taxon>Bradyrhizobium</taxon>
    </lineage>
</organism>
<accession>A0A1G7IIY6</accession>